<dbReference type="InterPro" id="IPR008757">
    <property type="entry name" value="Peptidase_M6-like_domain"/>
</dbReference>
<keyword evidence="2" id="KW-0732">Signal</keyword>
<sequence length="932" mass="100991">MSAFAASPRRARRLAAIVPALGLLAAGLTAATVPASADTTVARWTPSLSDHYINYTPPRAQSDTSDRSAEKLSEAAKASRQATQAIAEEIDHKYAGGNPVAARTLANNERRAIRTGQNPFDFIYKKAGTKRTAKLLTLLVEFNENANDDFSGFVRPVSTADINTCVTEPAGTKMNGPLHNNIPDPATAAGGGKDNNSFWVPNFSTDHFNKMLYSDAGITERVRKDLKDPRDGKKGIDISGFTMKKMYEEMSKGAYTVSGAAIGWLKVPHSEAWYGAGQCGTYPQQMAGHPDNPAGPAQLGIDAVNVLAQQQPSFPWADYDIEDTADADGDGNVLEPDGVIDHLVLVHAGEDKSGGGGAEGTYAIWAHSSTIPGGYTVPGTNKKIANYIVQPEDSGVGVFAHEYGHDLGLPDLYDASGAGDSSVEFWDLMSTGSHSGPIFQSMPTHMGLWDKWVLGWVDPEVVNPGDKSKLVTIGQTSRTPKLTEDGLRINLPSKHVVMATPHSGANMWWSNNDQMWADSKLTRTVQVPATGSPRFWMWNDYTIEEEWDFGFVEVSTDGGATWAQQKVYSEDGTLVTTDDGYADPNGRMHDFGNKKYGLTGDTHGWRHDYVDLTPFAGATIQIRLAYNTDEAAIERGWFSDDFAVTAGGATVWSDDVEGGANGWTATTGTFTDTTGAGWNIHGGSINSEQYYLAEWRNYDGFDQGLKYTYDTTWQRDGAWKVEKVAYNAPGLLVWLRDASYGMNNPAANQFNLPSVGSKGQLLLVDSHFEPLRRSGVAATKDTSALKNIPMRPQASNAAFGFGKTYPFKECLEPAAEPFVEYCTSFPAQNPVKEFTDAKTWYPGLENRPDGLYFRLRDASAVVPSKDNQAYTARIVNPDGSPATDLYGENVNGFVLGSGNPGDEGKELGVKLKLVSPLPLNLGVIVQVTPPKK</sequence>
<dbReference type="PANTHER" id="PTHR41775">
    <property type="entry name" value="SECRETED PROTEIN-RELATED"/>
    <property type="match status" value="1"/>
</dbReference>
<comment type="caution">
    <text evidence="5">The sequence shown here is derived from an EMBL/GenBank/DDBJ whole genome shotgun (WGS) entry which is preliminary data.</text>
</comment>
<feature type="compositionally biased region" description="Basic and acidic residues" evidence="1">
    <location>
        <begin position="64"/>
        <end position="74"/>
    </location>
</feature>
<dbReference type="InterPro" id="IPR048665">
    <property type="entry name" value="InhA-like_VEG"/>
</dbReference>
<dbReference type="NCBIfam" id="TIGR03296">
    <property type="entry name" value="M6dom_TIGR03296"/>
    <property type="match status" value="1"/>
</dbReference>
<evidence type="ECO:0000256" key="1">
    <source>
        <dbReference type="SAM" id="MobiDB-lite"/>
    </source>
</evidence>
<evidence type="ECO:0000256" key="2">
    <source>
        <dbReference type="SAM" id="SignalP"/>
    </source>
</evidence>
<dbReference type="GO" id="GO:0006508">
    <property type="term" value="P:proteolysis"/>
    <property type="evidence" value="ECO:0007669"/>
    <property type="project" value="UniProtKB-KW"/>
</dbReference>
<name>A0A7C9JCV5_9ACTN</name>
<evidence type="ECO:0000259" key="3">
    <source>
        <dbReference type="Pfam" id="PF05547"/>
    </source>
</evidence>
<dbReference type="Pfam" id="PF05547">
    <property type="entry name" value="Peptidase_M6"/>
    <property type="match status" value="1"/>
</dbReference>
<dbReference type="AlphaFoldDB" id="A0A7C9JCV5"/>
<keyword evidence="5" id="KW-0378">Hydrolase</keyword>
<feature type="chain" id="PRO_5038919424" evidence="2">
    <location>
        <begin position="31"/>
        <end position="932"/>
    </location>
</feature>
<protein>
    <submittedName>
        <fullName evidence="5">M6 family metalloprotease domain-containing protein</fullName>
    </submittedName>
</protein>
<dbReference type="EMBL" id="WXEW01000002">
    <property type="protein sequence ID" value="NAS21843.1"/>
    <property type="molecule type" value="Genomic_DNA"/>
</dbReference>
<organism evidence="5 6">
    <name type="scientific">Herbidospora solisilvae</name>
    <dbReference type="NCBI Taxonomy" id="2696284"/>
    <lineage>
        <taxon>Bacteria</taxon>
        <taxon>Bacillati</taxon>
        <taxon>Actinomycetota</taxon>
        <taxon>Actinomycetes</taxon>
        <taxon>Streptosporangiales</taxon>
        <taxon>Streptosporangiaceae</taxon>
        <taxon>Herbidospora</taxon>
    </lineage>
</organism>
<evidence type="ECO:0000259" key="4">
    <source>
        <dbReference type="Pfam" id="PF20774"/>
    </source>
</evidence>
<accession>A0A7C9JCV5</accession>
<gene>
    <name evidence="5" type="ORF">GT755_09120</name>
</gene>
<dbReference type="PANTHER" id="PTHR41775:SF1">
    <property type="entry name" value="PEPTIDASE M6-LIKE DOMAIN-CONTAINING PROTEIN"/>
    <property type="match status" value="1"/>
</dbReference>
<evidence type="ECO:0000313" key="6">
    <source>
        <dbReference type="Proteomes" id="UP000479526"/>
    </source>
</evidence>
<evidence type="ECO:0000313" key="5">
    <source>
        <dbReference type="EMBL" id="NAS21843.1"/>
    </source>
</evidence>
<dbReference type="GO" id="GO:0008237">
    <property type="term" value="F:metallopeptidase activity"/>
    <property type="evidence" value="ECO:0007669"/>
    <property type="project" value="UniProtKB-KW"/>
</dbReference>
<reference evidence="5 6" key="1">
    <citation type="submission" date="2020-01" db="EMBL/GenBank/DDBJ databases">
        <title>Herbidospora sp. NEAU-GS84 nov., a novel actinomycete isolated from soil.</title>
        <authorList>
            <person name="Han L."/>
        </authorList>
    </citation>
    <scope>NUCLEOTIDE SEQUENCE [LARGE SCALE GENOMIC DNA]</scope>
    <source>
        <strain evidence="5 6">NEAU-GS84</strain>
    </source>
</reference>
<dbReference type="Proteomes" id="UP000479526">
    <property type="component" value="Unassembled WGS sequence"/>
</dbReference>
<dbReference type="Pfam" id="PF20774">
    <property type="entry name" value="InhA-like_VEG"/>
    <property type="match status" value="1"/>
</dbReference>
<keyword evidence="6" id="KW-1185">Reference proteome</keyword>
<keyword evidence="5" id="KW-0482">Metalloprotease</keyword>
<dbReference type="Pfam" id="PF20773">
    <property type="entry name" value="InhA-like_MAM"/>
    <property type="match status" value="1"/>
</dbReference>
<feature type="region of interest" description="Disordered" evidence="1">
    <location>
        <begin position="55"/>
        <end position="80"/>
    </location>
</feature>
<feature type="domain" description="Immune inhibitor A-like metallopeptidase VEG" evidence="4">
    <location>
        <begin position="687"/>
        <end position="805"/>
    </location>
</feature>
<dbReference type="SUPFAM" id="SSF55486">
    <property type="entry name" value="Metalloproteases ('zincins'), catalytic domain"/>
    <property type="match status" value="1"/>
</dbReference>
<proteinExistence type="predicted"/>
<keyword evidence="5" id="KW-0645">Protease</keyword>
<feature type="signal peptide" evidence="2">
    <location>
        <begin position="1"/>
        <end position="30"/>
    </location>
</feature>
<feature type="domain" description="Peptidase M6-like" evidence="3">
    <location>
        <begin position="124"/>
        <end position="451"/>
    </location>
</feature>